<dbReference type="EMBL" id="VSRQ01000001">
    <property type="protein sequence ID" value="TYK52527.1"/>
    <property type="molecule type" value="Genomic_DNA"/>
</dbReference>
<evidence type="ECO:0000313" key="2">
    <source>
        <dbReference type="Proteomes" id="UP000323505"/>
    </source>
</evidence>
<proteinExistence type="predicted"/>
<keyword evidence="2" id="KW-1185">Reference proteome</keyword>
<organism evidence="1 2">
    <name type="scientific">Actinomadura decatromicini</name>
    <dbReference type="NCBI Taxonomy" id="2604572"/>
    <lineage>
        <taxon>Bacteria</taxon>
        <taxon>Bacillati</taxon>
        <taxon>Actinomycetota</taxon>
        <taxon>Actinomycetes</taxon>
        <taxon>Streptosporangiales</taxon>
        <taxon>Thermomonosporaceae</taxon>
        <taxon>Actinomadura</taxon>
    </lineage>
</organism>
<reference evidence="1 2" key="1">
    <citation type="submission" date="2019-08" db="EMBL/GenBank/DDBJ databases">
        <title>Actinomadura sp. nov. CYP1-5 isolated from mountain soil.</title>
        <authorList>
            <person name="Songsumanus A."/>
            <person name="Kuncharoen N."/>
            <person name="Kudo T."/>
            <person name="Yuki M."/>
            <person name="Igarashi Y."/>
            <person name="Tanasupawat S."/>
        </authorList>
    </citation>
    <scope>NUCLEOTIDE SEQUENCE [LARGE SCALE GENOMIC DNA]</scope>
    <source>
        <strain evidence="1 2">CYP1-5</strain>
    </source>
</reference>
<dbReference type="Proteomes" id="UP000323505">
    <property type="component" value="Unassembled WGS sequence"/>
</dbReference>
<gene>
    <name evidence="1" type="ORF">FXF68_01770</name>
</gene>
<dbReference type="RefSeq" id="WP_148757069.1">
    <property type="nucleotide sequence ID" value="NZ_VSRQ01000001.1"/>
</dbReference>
<evidence type="ECO:0000313" key="1">
    <source>
        <dbReference type="EMBL" id="TYK52527.1"/>
    </source>
</evidence>
<dbReference type="AlphaFoldDB" id="A0A5D3FUJ0"/>
<protein>
    <submittedName>
        <fullName evidence="1">Uncharacterized protein</fullName>
    </submittedName>
</protein>
<name>A0A5D3FUJ0_9ACTN</name>
<comment type="caution">
    <text evidence="1">The sequence shown here is derived from an EMBL/GenBank/DDBJ whole genome shotgun (WGS) entry which is preliminary data.</text>
</comment>
<accession>A0A5D3FUJ0</accession>
<sequence length="284" mass="31989">MNPFDGGFDRIGHCRDGAACQYSAETFLRFTNAPEVPPVDDVRGSVILVGGSPGHGKSVYGHRLLHEYHARRLRSVDLMGAGPYEECLARRQDVLLKLRASLRTLDDGDLADTQINNSGWATGLRTLMSNEGKGMVVRLPCTMRNVNDDKVAWEICQYANAAEMSDSVFIYEYRARDWPADWDRLCEDLDTNVSVHTRVVDPVAPAELWDYVKDVMRRSPHPEITFEAGVPELVMYVFGRDAMDPRRVHGMMRRIFAGAIKEGGRKVTFDLLWPEAERLGSRAT</sequence>